<evidence type="ECO:0000313" key="6">
    <source>
        <dbReference type="Proteomes" id="UP000887565"/>
    </source>
</evidence>
<comment type="similarity">
    <text evidence="1">Belongs to the ANT/ATPSC lysine N-methyltransferase family.</text>
</comment>
<dbReference type="Gene3D" id="3.40.50.150">
    <property type="entry name" value="Vaccinia Virus protein VP39"/>
    <property type="match status" value="1"/>
</dbReference>
<dbReference type="PANTHER" id="PTHR13610">
    <property type="entry name" value="METHYLTRANSFERASE DOMAIN-CONTAINING PROTEIN"/>
    <property type="match status" value="1"/>
</dbReference>
<dbReference type="AlphaFoldDB" id="A0A915JUK8"/>
<dbReference type="GO" id="GO:0005739">
    <property type="term" value="C:mitochondrion"/>
    <property type="evidence" value="ECO:0007669"/>
    <property type="project" value="TreeGrafter"/>
</dbReference>
<sequence length="317" mass="36159">RLAAYKVCCNDTNTLFDEKSFGSIFACFTEYFFAMDTQEQPRKTRIIFSYGKMREIPIEGVVVRKKKTKKDILNDLLDKQVDVLKFGVKNDDDDAAADLDVQSREILQNLYQYFQAEKEAGDVLLPTRSASERCSLATNVANRTYRHIVAKERRRKTAASAAATGGKKNNGDVIEEEEDEEDSDYEAADDDDDDKSSTSSIDLPPDQRVNFDDEKRPESNLAVRCQAKIEPSTMRVTRSRSKSPMKTVLAAARNGYKASGVEINRWLVWYSRYKALRSGLRKNADFFIKDMWKTDFSSYDAVIVFGTENLSNFQRKV</sequence>
<proteinExistence type="inferred from homology"/>
<dbReference type="GO" id="GO:1905706">
    <property type="term" value="P:regulation of mitochondrial ATP synthesis coupled proton transport"/>
    <property type="evidence" value="ECO:0007669"/>
    <property type="project" value="TreeGrafter"/>
</dbReference>
<reference evidence="7" key="1">
    <citation type="submission" date="2022-11" db="UniProtKB">
        <authorList>
            <consortium name="WormBaseParasite"/>
        </authorList>
    </citation>
    <scope>IDENTIFICATION</scope>
</reference>
<evidence type="ECO:0000256" key="4">
    <source>
        <dbReference type="ARBA" id="ARBA00022691"/>
    </source>
</evidence>
<feature type="region of interest" description="Disordered" evidence="5">
    <location>
        <begin position="151"/>
        <end position="220"/>
    </location>
</feature>
<evidence type="ECO:0000256" key="3">
    <source>
        <dbReference type="ARBA" id="ARBA00022679"/>
    </source>
</evidence>
<keyword evidence="2" id="KW-0489">Methyltransferase</keyword>
<name>A0A915JUK8_ROMCU</name>
<dbReference type="GO" id="GO:0016279">
    <property type="term" value="F:protein-lysine N-methyltransferase activity"/>
    <property type="evidence" value="ECO:0007669"/>
    <property type="project" value="InterPro"/>
</dbReference>
<keyword evidence="4" id="KW-0949">S-adenosyl-L-methionine</keyword>
<dbReference type="Proteomes" id="UP000887565">
    <property type="component" value="Unplaced"/>
</dbReference>
<protein>
    <submittedName>
        <fullName evidence="7">Uncharacterized protein</fullName>
    </submittedName>
</protein>
<dbReference type="InterPro" id="IPR026170">
    <property type="entry name" value="FAM173A/B"/>
</dbReference>
<dbReference type="WBParaSite" id="nRc.2.0.1.t29482-RA">
    <property type="protein sequence ID" value="nRc.2.0.1.t29482-RA"/>
    <property type="gene ID" value="nRc.2.0.1.g29482"/>
</dbReference>
<dbReference type="GO" id="GO:0032259">
    <property type="term" value="P:methylation"/>
    <property type="evidence" value="ECO:0007669"/>
    <property type="project" value="UniProtKB-KW"/>
</dbReference>
<evidence type="ECO:0000256" key="5">
    <source>
        <dbReference type="SAM" id="MobiDB-lite"/>
    </source>
</evidence>
<feature type="compositionally biased region" description="Acidic residues" evidence="5">
    <location>
        <begin position="173"/>
        <end position="194"/>
    </location>
</feature>
<feature type="compositionally biased region" description="Basic and acidic residues" evidence="5">
    <location>
        <begin position="209"/>
        <end position="218"/>
    </location>
</feature>
<evidence type="ECO:0000313" key="7">
    <source>
        <dbReference type="WBParaSite" id="nRc.2.0.1.t29482-RA"/>
    </source>
</evidence>
<organism evidence="6 7">
    <name type="scientific">Romanomermis culicivorax</name>
    <name type="common">Nematode worm</name>
    <dbReference type="NCBI Taxonomy" id="13658"/>
    <lineage>
        <taxon>Eukaryota</taxon>
        <taxon>Metazoa</taxon>
        <taxon>Ecdysozoa</taxon>
        <taxon>Nematoda</taxon>
        <taxon>Enoplea</taxon>
        <taxon>Dorylaimia</taxon>
        <taxon>Mermithida</taxon>
        <taxon>Mermithoidea</taxon>
        <taxon>Mermithidae</taxon>
        <taxon>Romanomermis</taxon>
    </lineage>
</organism>
<dbReference type="InterPro" id="IPR029063">
    <property type="entry name" value="SAM-dependent_MTases_sf"/>
</dbReference>
<dbReference type="PANTHER" id="PTHR13610:SF9">
    <property type="entry name" value="FI06469P"/>
    <property type="match status" value="1"/>
</dbReference>
<dbReference type="SUPFAM" id="SSF53335">
    <property type="entry name" value="S-adenosyl-L-methionine-dependent methyltransferases"/>
    <property type="match status" value="1"/>
</dbReference>
<feature type="compositionally biased region" description="Low complexity" evidence="5">
    <location>
        <begin position="158"/>
        <end position="167"/>
    </location>
</feature>
<keyword evidence="3" id="KW-0808">Transferase</keyword>
<evidence type="ECO:0000256" key="1">
    <source>
        <dbReference type="ARBA" id="ARBA00010633"/>
    </source>
</evidence>
<evidence type="ECO:0000256" key="2">
    <source>
        <dbReference type="ARBA" id="ARBA00022603"/>
    </source>
</evidence>
<keyword evidence="6" id="KW-1185">Reference proteome</keyword>
<accession>A0A915JUK8</accession>